<reference evidence="1 2" key="1">
    <citation type="submission" date="2015-08" db="EMBL/GenBank/DDBJ databases">
        <title>Genome sequencing of Penicillium nordicum.</title>
        <authorList>
            <person name="Nguyen H.D."/>
            <person name="Seifert K.A."/>
        </authorList>
    </citation>
    <scope>NUCLEOTIDE SEQUENCE [LARGE SCALE GENOMIC DNA]</scope>
    <source>
        <strain evidence="1 2">DAOMC 185683</strain>
    </source>
</reference>
<protein>
    <submittedName>
        <fullName evidence="1">Uncharacterized protein</fullName>
    </submittedName>
</protein>
<organism evidence="1 2">
    <name type="scientific">Penicillium nordicum</name>
    <dbReference type="NCBI Taxonomy" id="229535"/>
    <lineage>
        <taxon>Eukaryota</taxon>
        <taxon>Fungi</taxon>
        <taxon>Dikarya</taxon>
        <taxon>Ascomycota</taxon>
        <taxon>Pezizomycotina</taxon>
        <taxon>Eurotiomycetes</taxon>
        <taxon>Eurotiomycetidae</taxon>
        <taxon>Eurotiales</taxon>
        <taxon>Aspergillaceae</taxon>
        <taxon>Penicillium</taxon>
    </lineage>
</organism>
<dbReference type="EMBL" id="LHQQ01000209">
    <property type="protein sequence ID" value="KOS39299.1"/>
    <property type="molecule type" value="Genomic_DNA"/>
</dbReference>
<gene>
    <name evidence="1" type="ORF">ACN38_g9862</name>
</gene>
<proteinExistence type="predicted"/>
<name>A0A0M9WC72_9EURO</name>
<evidence type="ECO:0000313" key="1">
    <source>
        <dbReference type="EMBL" id="KOS39299.1"/>
    </source>
</evidence>
<keyword evidence="2" id="KW-1185">Reference proteome</keyword>
<evidence type="ECO:0000313" key="2">
    <source>
        <dbReference type="Proteomes" id="UP000037696"/>
    </source>
</evidence>
<dbReference type="Proteomes" id="UP000037696">
    <property type="component" value="Unassembled WGS sequence"/>
</dbReference>
<comment type="caution">
    <text evidence="1">The sequence shown here is derived from an EMBL/GenBank/DDBJ whole genome shotgun (WGS) entry which is preliminary data.</text>
</comment>
<sequence>MLTICEVGIASILRNLLWHFNYARSQPWSPSAHGSGVGGSPLYSGHSGQKFTHLNIPHPNIQPVQQKVSRATLWDVFQRLTRCARSKRPEFQDTSWNRTLIYIG</sequence>
<dbReference type="AlphaFoldDB" id="A0A0M9WC72"/>
<accession>A0A0M9WC72</accession>